<evidence type="ECO:0000259" key="2">
    <source>
        <dbReference type="Pfam" id="PF00326"/>
    </source>
</evidence>
<evidence type="ECO:0000313" key="4">
    <source>
        <dbReference type="Proteomes" id="UP001500016"/>
    </source>
</evidence>
<dbReference type="SUPFAM" id="SSF82171">
    <property type="entry name" value="DPP6 N-terminal domain-like"/>
    <property type="match status" value="1"/>
</dbReference>
<dbReference type="Gene3D" id="3.40.50.1820">
    <property type="entry name" value="alpha/beta hydrolase"/>
    <property type="match status" value="1"/>
</dbReference>
<dbReference type="EMBL" id="BAAAPE010000002">
    <property type="protein sequence ID" value="GAA2067430.1"/>
    <property type="molecule type" value="Genomic_DNA"/>
</dbReference>
<sequence length="643" mass="70007">MPVPPPEVPRIAVEDFFGSPVRTKATISPDGARIAYLAPWRDRLNVWVEAVEDRGERGARCVTADGNRSVHTYHWTDDPRWLLYEQDGDGDEGWHLYRVDLDDPDAGAVDLTPFPGVTAKGFEAAVTGPGTALVRLNRRNPAEFDLYELDIATGGLTVLARNPGEVGGWLRTPGGDLYVQTLTDAGDIELAQWDAKTGARRRVTTFHGADHPLGVHPFQLTPDGTGVWIGSYRDTDRSRLVRLDLADGEETLVDSHPEFDLDTRSSVFPALPSPLIRDRRTGELTGVRYLGERQVIHALDPHFAAVLENLEKLSDGDLAAVSSDESGQRWVVSFTHARDPGVTWFYDHATGRGRRLFRPYPHLDPEALAPMTPVTVTARDGLELPSYLTLPLGAGTPGAEPGGLPLVLLVHGGPWSRDSWGYHPVVQMLANRGHAVLQVNFRGSAGFGKAFLKAGIGELAGKMHDDLVDAVDWAVKEGYADRGRVAVFGGSYGGYAALVGVAFTPGVFAAAVDFCGVSDLVGFLRTVPDFARPHLANNWHLYAGDPDDPEQAEELRARSPISRVDAIRTPLMVVQGGNDVRVVRAESDRIVDAVRARGVEVEYLVKENEGHGFVNPENNIDVYRAADRFLARHLGAPRPAGPA</sequence>
<dbReference type="InterPro" id="IPR001375">
    <property type="entry name" value="Peptidase_S9_cat"/>
</dbReference>
<dbReference type="PANTHER" id="PTHR42776:SF27">
    <property type="entry name" value="DIPEPTIDYL PEPTIDASE FAMILY MEMBER 6"/>
    <property type="match status" value="1"/>
</dbReference>
<dbReference type="SUPFAM" id="SSF53474">
    <property type="entry name" value="alpha/beta-Hydrolases"/>
    <property type="match status" value="1"/>
</dbReference>
<comment type="caution">
    <text evidence="3">The sequence shown here is derived from an EMBL/GenBank/DDBJ whole genome shotgun (WGS) entry which is preliminary data.</text>
</comment>
<evidence type="ECO:0000256" key="1">
    <source>
        <dbReference type="ARBA" id="ARBA00022801"/>
    </source>
</evidence>
<dbReference type="InterPro" id="IPR029058">
    <property type="entry name" value="AB_hydrolase_fold"/>
</dbReference>
<protein>
    <submittedName>
        <fullName evidence="3">S9 family peptidase</fullName>
    </submittedName>
</protein>
<proteinExistence type="predicted"/>
<accession>A0ABP5HCP2</accession>
<feature type="domain" description="Peptidase S9 prolyl oligopeptidase catalytic" evidence="2">
    <location>
        <begin position="424"/>
        <end position="635"/>
    </location>
</feature>
<organism evidence="3 4">
    <name type="scientific">Streptomyces albiaxialis</name>
    <dbReference type="NCBI Taxonomy" id="329523"/>
    <lineage>
        <taxon>Bacteria</taxon>
        <taxon>Bacillati</taxon>
        <taxon>Actinomycetota</taxon>
        <taxon>Actinomycetes</taxon>
        <taxon>Kitasatosporales</taxon>
        <taxon>Streptomycetaceae</taxon>
        <taxon>Streptomyces</taxon>
    </lineage>
</organism>
<keyword evidence="4" id="KW-1185">Reference proteome</keyword>
<dbReference type="RefSeq" id="WP_344525265.1">
    <property type="nucleotide sequence ID" value="NZ_BAAAPE010000002.1"/>
</dbReference>
<keyword evidence="1" id="KW-0378">Hydrolase</keyword>
<dbReference type="InterPro" id="IPR011042">
    <property type="entry name" value="6-blade_b-propeller_TolB-like"/>
</dbReference>
<dbReference type="Pfam" id="PF00326">
    <property type="entry name" value="Peptidase_S9"/>
    <property type="match status" value="1"/>
</dbReference>
<name>A0ABP5HCP2_9ACTN</name>
<dbReference type="Proteomes" id="UP001500016">
    <property type="component" value="Unassembled WGS sequence"/>
</dbReference>
<dbReference type="Gene3D" id="2.120.10.30">
    <property type="entry name" value="TolB, C-terminal domain"/>
    <property type="match status" value="2"/>
</dbReference>
<evidence type="ECO:0000313" key="3">
    <source>
        <dbReference type="EMBL" id="GAA2067430.1"/>
    </source>
</evidence>
<gene>
    <name evidence="3" type="ORF">GCM10009801_14770</name>
</gene>
<reference evidence="4" key="1">
    <citation type="journal article" date="2019" name="Int. J. Syst. Evol. Microbiol.">
        <title>The Global Catalogue of Microorganisms (GCM) 10K type strain sequencing project: providing services to taxonomists for standard genome sequencing and annotation.</title>
        <authorList>
            <consortium name="The Broad Institute Genomics Platform"/>
            <consortium name="The Broad Institute Genome Sequencing Center for Infectious Disease"/>
            <person name="Wu L."/>
            <person name="Ma J."/>
        </authorList>
    </citation>
    <scope>NUCLEOTIDE SEQUENCE [LARGE SCALE GENOMIC DNA]</scope>
    <source>
        <strain evidence="4">JCM 15478</strain>
    </source>
</reference>
<dbReference type="PANTHER" id="PTHR42776">
    <property type="entry name" value="SERINE PEPTIDASE S9 FAMILY MEMBER"/>
    <property type="match status" value="1"/>
</dbReference>